<feature type="compositionally biased region" description="Basic residues" evidence="1">
    <location>
        <begin position="301"/>
        <end position="310"/>
    </location>
</feature>
<comment type="caution">
    <text evidence="2">The sequence shown here is derived from an EMBL/GenBank/DDBJ whole genome shotgun (WGS) entry which is preliminary data.</text>
</comment>
<organism evidence="2 3">
    <name type="scientific">Tolypocladium ophioglossoides (strain CBS 100239)</name>
    <name type="common">Snaketongue truffleclub</name>
    <name type="synonym">Elaphocordyceps ophioglossoides</name>
    <dbReference type="NCBI Taxonomy" id="1163406"/>
    <lineage>
        <taxon>Eukaryota</taxon>
        <taxon>Fungi</taxon>
        <taxon>Dikarya</taxon>
        <taxon>Ascomycota</taxon>
        <taxon>Pezizomycotina</taxon>
        <taxon>Sordariomycetes</taxon>
        <taxon>Hypocreomycetidae</taxon>
        <taxon>Hypocreales</taxon>
        <taxon>Ophiocordycipitaceae</taxon>
        <taxon>Tolypocladium</taxon>
    </lineage>
</organism>
<feature type="region of interest" description="Disordered" evidence="1">
    <location>
        <begin position="218"/>
        <end position="263"/>
    </location>
</feature>
<protein>
    <submittedName>
        <fullName evidence="2">Uncharacterized protein</fullName>
    </submittedName>
</protein>
<evidence type="ECO:0000256" key="1">
    <source>
        <dbReference type="SAM" id="MobiDB-lite"/>
    </source>
</evidence>
<keyword evidence="3" id="KW-1185">Reference proteome</keyword>
<gene>
    <name evidence="2" type="ORF">TOPH_02557</name>
</gene>
<feature type="region of interest" description="Disordered" evidence="1">
    <location>
        <begin position="299"/>
        <end position="318"/>
    </location>
</feature>
<reference evidence="2 3" key="1">
    <citation type="journal article" date="2015" name="BMC Genomics">
        <title>The genome of the truffle-parasite Tolypocladium ophioglossoides and the evolution of antifungal peptaibiotics.</title>
        <authorList>
            <person name="Quandt C.A."/>
            <person name="Bushley K.E."/>
            <person name="Spatafora J.W."/>
        </authorList>
    </citation>
    <scope>NUCLEOTIDE SEQUENCE [LARGE SCALE GENOMIC DNA]</scope>
    <source>
        <strain evidence="2 3">CBS 100239</strain>
    </source>
</reference>
<evidence type="ECO:0000313" key="3">
    <source>
        <dbReference type="Proteomes" id="UP000036947"/>
    </source>
</evidence>
<name>A0A0L0NFN4_TOLOC</name>
<proteinExistence type="predicted"/>
<dbReference type="AlphaFoldDB" id="A0A0L0NFN4"/>
<sequence>MHAACAPSASSIFAAGTGSALPGTAASSLVRKATAWVEEVRYMVLGTDTVSTYSVPAYFTYLTFNPAVANLVVVPAGVLVGLSAPASCNSPLATYPPPLPLFALLPLTHQRPLSHFLCSPFSRPSVLVSLGVLSRPISLPARIEQVSLLLVPHPVSVHTRTRIQHAYIHIPHPIPFICPQQRRCAAELRSPSGPLLPVVGPLRPPAVGWAHRRRCPSPPALFRGTHDTNANTLPHATTERPAREQYGQPNSKLDGIQASKQATYKRKVSVRRRVLNRTPPVRLSAFRLLQPTSGCGSSLARLRRARRSQSRLRAQTPE</sequence>
<dbReference type="Proteomes" id="UP000036947">
    <property type="component" value="Unassembled WGS sequence"/>
</dbReference>
<accession>A0A0L0NFN4</accession>
<evidence type="ECO:0000313" key="2">
    <source>
        <dbReference type="EMBL" id="KND92849.1"/>
    </source>
</evidence>
<dbReference type="EMBL" id="LFRF01000005">
    <property type="protein sequence ID" value="KND92849.1"/>
    <property type="molecule type" value="Genomic_DNA"/>
</dbReference>